<comment type="caution">
    <text evidence="2">The sequence shown here is derived from an EMBL/GenBank/DDBJ whole genome shotgun (WGS) entry which is preliminary data.</text>
</comment>
<name>A0ABV9FJ36_9BACL</name>
<dbReference type="Pfam" id="PF04014">
    <property type="entry name" value="MazE_antitoxin"/>
    <property type="match status" value="1"/>
</dbReference>
<reference evidence="3" key="1">
    <citation type="journal article" date="2019" name="Int. J. Syst. Evol. Microbiol.">
        <title>The Global Catalogue of Microorganisms (GCM) 10K type strain sequencing project: providing services to taxonomists for standard genome sequencing and annotation.</title>
        <authorList>
            <consortium name="The Broad Institute Genomics Platform"/>
            <consortium name="The Broad Institute Genome Sequencing Center for Infectious Disease"/>
            <person name="Wu L."/>
            <person name="Ma J."/>
        </authorList>
    </citation>
    <scope>NUCLEOTIDE SEQUENCE [LARGE SCALE GENOMIC DNA]</scope>
    <source>
        <strain evidence="3">CCUG 49571</strain>
    </source>
</reference>
<sequence length="93" mass="10862">MMTKYETGKLSAKGVVAIPVKVRNFLGVEEGDRLEFEVEGERLFVRGVKKVSIWDVFGSMKLDKPLVDVQELRDQYREELIADELQRREKMEE</sequence>
<dbReference type="SUPFAM" id="SSF89447">
    <property type="entry name" value="AbrB/MazE/MraZ-like"/>
    <property type="match status" value="1"/>
</dbReference>
<dbReference type="GO" id="GO:0003677">
    <property type="term" value="F:DNA binding"/>
    <property type="evidence" value="ECO:0007669"/>
    <property type="project" value="UniProtKB-KW"/>
</dbReference>
<feature type="domain" description="SpoVT-AbrB" evidence="1">
    <location>
        <begin position="8"/>
        <end position="55"/>
    </location>
</feature>
<accession>A0ABV9FJ36</accession>
<dbReference type="EMBL" id="JBHSEP010000039">
    <property type="protein sequence ID" value="MFC4602021.1"/>
    <property type="molecule type" value="Genomic_DNA"/>
</dbReference>
<protein>
    <submittedName>
        <fullName evidence="2">AbrB/MazE/SpoVT family DNA-binding domain-containing protein</fullName>
    </submittedName>
</protein>
<evidence type="ECO:0000259" key="1">
    <source>
        <dbReference type="SMART" id="SM00966"/>
    </source>
</evidence>
<dbReference type="InterPro" id="IPR007159">
    <property type="entry name" value="SpoVT-AbrB_dom"/>
</dbReference>
<evidence type="ECO:0000313" key="3">
    <source>
        <dbReference type="Proteomes" id="UP001596028"/>
    </source>
</evidence>
<organism evidence="2 3">
    <name type="scientific">Cohnella hongkongensis</name>
    <dbReference type="NCBI Taxonomy" id="178337"/>
    <lineage>
        <taxon>Bacteria</taxon>
        <taxon>Bacillati</taxon>
        <taxon>Bacillota</taxon>
        <taxon>Bacilli</taxon>
        <taxon>Bacillales</taxon>
        <taxon>Paenibacillaceae</taxon>
        <taxon>Cohnella</taxon>
    </lineage>
</organism>
<keyword evidence="2" id="KW-0238">DNA-binding</keyword>
<dbReference type="RefSeq" id="WP_378102929.1">
    <property type="nucleotide sequence ID" value="NZ_JBHSEP010000039.1"/>
</dbReference>
<dbReference type="NCBIfam" id="TIGR01439">
    <property type="entry name" value="lp_hng_hel_AbrB"/>
    <property type="match status" value="1"/>
</dbReference>
<dbReference type="InterPro" id="IPR037914">
    <property type="entry name" value="SpoVT-AbrB_sf"/>
</dbReference>
<proteinExistence type="predicted"/>
<evidence type="ECO:0000313" key="2">
    <source>
        <dbReference type="EMBL" id="MFC4602021.1"/>
    </source>
</evidence>
<gene>
    <name evidence="2" type="ORF">ACFO3S_27640</name>
</gene>
<keyword evidence="3" id="KW-1185">Reference proteome</keyword>
<dbReference type="Gene3D" id="2.10.260.10">
    <property type="match status" value="1"/>
</dbReference>
<dbReference type="SMART" id="SM00966">
    <property type="entry name" value="SpoVT_AbrB"/>
    <property type="match status" value="1"/>
</dbReference>
<dbReference type="Proteomes" id="UP001596028">
    <property type="component" value="Unassembled WGS sequence"/>
</dbReference>